<protein>
    <submittedName>
        <fullName evidence="1">ENV2 protein</fullName>
    </submittedName>
</protein>
<dbReference type="Proteomes" id="UP000534426">
    <property type="component" value="Unassembled WGS sequence"/>
</dbReference>
<evidence type="ECO:0000313" key="1">
    <source>
        <dbReference type="EMBL" id="NWJ03043.1"/>
    </source>
</evidence>
<dbReference type="AlphaFoldDB" id="A0A7K4LE94"/>
<keyword evidence="2" id="KW-1185">Reference proteome</keyword>
<gene>
    <name evidence="1" type="primary">Fv4_0</name>
    <name evidence="1" type="ORF">CRYUND_R15577</name>
</gene>
<name>A0A7K4LE94_9AVES</name>
<evidence type="ECO:0000313" key="2">
    <source>
        <dbReference type="Proteomes" id="UP000534426"/>
    </source>
</evidence>
<sequence>IAEGNPLWKVMQASYDTLNKTNPKLTDKCWLYYDINPPFYETIGVNSTYKLSTEVLPSQYSWGERKIGITMQHVSGTGACIG</sequence>
<dbReference type="InterPro" id="IPR018154">
    <property type="entry name" value="TLV/ENV_coat_polyprotein"/>
</dbReference>
<feature type="non-terminal residue" evidence="1">
    <location>
        <position position="1"/>
    </location>
</feature>
<accession>A0A7K4LE94</accession>
<reference evidence="1 2" key="1">
    <citation type="submission" date="2019-09" db="EMBL/GenBank/DDBJ databases">
        <title>Bird 10,000 Genomes (B10K) Project - Family phase.</title>
        <authorList>
            <person name="Zhang G."/>
        </authorList>
    </citation>
    <scope>NUCLEOTIDE SEQUENCE [LARGE SCALE GENOMIC DNA]</scope>
    <source>
        <strain evidence="1">B10K-MSB-37135</strain>
        <tissue evidence="1">Heart</tissue>
    </source>
</reference>
<comment type="caution">
    <text evidence="1">The sequence shown here is derived from an EMBL/GenBank/DDBJ whole genome shotgun (WGS) entry which is preliminary data.</text>
</comment>
<feature type="non-terminal residue" evidence="1">
    <location>
        <position position="82"/>
    </location>
</feature>
<proteinExistence type="predicted"/>
<organism evidence="1 2">
    <name type="scientific">Crypturellus undulatus</name>
    <dbReference type="NCBI Taxonomy" id="48396"/>
    <lineage>
        <taxon>Eukaryota</taxon>
        <taxon>Metazoa</taxon>
        <taxon>Chordata</taxon>
        <taxon>Craniata</taxon>
        <taxon>Vertebrata</taxon>
        <taxon>Euteleostomi</taxon>
        <taxon>Archelosauria</taxon>
        <taxon>Archosauria</taxon>
        <taxon>Dinosauria</taxon>
        <taxon>Saurischia</taxon>
        <taxon>Theropoda</taxon>
        <taxon>Coelurosauria</taxon>
        <taxon>Aves</taxon>
        <taxon>Palaeognathae</taxon>
        <taxon>Tinamiformes</taxon>
        <taxon>Tinamidae</taxon>
        <taxon>Crypturellus</taxon>
    </lineage>
</organism>
<dbReference type="EMBL" id="VWPW01011700">
    <property type="protein sequence ID" value="NWJ03043.1"/>
    <property type="molecule type" value="Genomic_DNA"/>
</dbReference>
<dbReference type="Pfam" id="PF00429">
    <property type="entry name" value="TLV_coat"/>
    <property type="match status" value="1"/>
</dbReference>